<organism evidence="6 7">
    <name type="scientific">Dyella tabacisoli</name>
    <dbReference type="NCBI Taxonomy" id="2282381"/>
    <lineage>
        <taxon>Bacteria</taxon>
        <taxon>Pseudomonadati</taxon>
        <taxon>Pseudomonadota</taxon>
        <taxon>Gammaproteobacteria</taxon>
        <taxon>Lysobacterales</taxon>
        <taxon>Rhodanobacteraceae</taxon>
        <taxon>Dyella</taxon>
    </lineage>
</organism>
<dbReference type="PRINTS" id="PR00455">
    <property type="entry name" value="HTHTETR"/>
</dbReference>
<name>A0A369UWJ0_9GAMM</name>
<dbReference type="InterPro" id="IPR036271">
    <property type="entry name" value="Tet_transcr_reg_TetR-rel_C_sf"/>
</dbReference>
<keyword evidence="1" id="KW-0805">Transcription regulation</keyword>
<sequence>MRYAKGHKESTRERIVQAASRRFRQDGAEGVGVAALMAEAGLTHGGFYSHFDSKEALLRAAVEDSMTQTLDELTRLAKRYGDDVTALARGYLHHQHRDHPESGCAAAALAPELARHAPDTRAVFTVRLQALFKLIEARLPPTLPAAQRRERSMAIFAALMGSLQLARAVDDAALSERILQGGIHAATILALK</sequence>
<dbReference type="EMBL" id="QQAH01000004">
    <property type="protein sequence ID" value="RDD82699.1"/>
    <property type="molecule type" value="Genomic_DNA"/>
</dbReference>
<dbReference type="PROSITE" id="PS50977">
    <property type="entry name" value="HTH_TETR_2"/>
    <property type="match status" value="1"/>
</dbReference>
<evidence type="ECO:0000256" key="3">
    <source>
        <dbReference type="ARBA" id="ARBA00023163"/>
    </source>
</evidence>
<dbReference type="Gene3D" id="1.10.10.60">
    <property type="entry name" value="Homeodomain-like"/>
    <property type="match status" value="1"/>
</dbReference>
<comment type="caution">
    <text evidence="6">The sequence shown here is derived from an EMBL/GenBank/DDBJ whole genome shotgun (WGS) entry which is preliminary data.</text>
</comment>
<dbReference type="Pfam" id="PF00440">
    <property type="entry name" value="TetR_N"/>
    <property type="match status" value="1"/>
</dbReference>
<reference evidence="6 7" key="1">
    <citation type="submission" date="2018-07" db="EMBL/GenBank/DDBJ databases">
        <title>Dyella tabacisoli L4-6T, whole genome shotgun sequence.</title>
        <authorList>
            <person name="Zhou X.-K."/>
            <person name="Li W.-J."/>
            <person name="Duan Y.-Q."/>
        </authorList>
    </citation>
    <scope>NUCLEOTIDE SEQUENCE [LARGE SCALE GENOMIC DNA]</scope>
    <source>
        <strain evidence="6 7">L4-6</strain>
    </source>
</reference>
<dbReference type="GO" id="GO:0003677">
    <property type="term" value="F:DNA binding"/>
    <property type="evidence" value="ECO:0007669"/>
    <property type="project" value="UniProtKB-UniRule"/>
</dbReference>
<dbReference type="PANTHER" id="PTHR47506:SF7">
    <property type="entry name" value="TRANSCRIPTIONAL REGULATORY PROTEIN"/>
    <property type="match status" value="1"/>
</dbReference>
<proteinExistence type="predicted"/>
<dbReference type="SUPFAM" id="SSF46689">
    <property type="entry name" value="Homeodomain-like"/>
    <property type="match status" value="1"/>
</dbReference>
<dbReference type="Proteomes" id="UP000253782">
    <property type="component" value="Unassembled WGS sequence"/>
</dbReference>
<evidence type="ECO:0000256" key="4">
    <source>
        <dbReference type="PROSITE-ProRule" id="PRU00335"/>
    </source>
</evidence>
<protein>
    <submittedName>
        <fullName evidence="6">TetR/AcrR family transcriptional regulator</fullName>
    </submittedName>
</protein>
<evidence type="ECO:0000256" key="2">
    <source>
        <dbReference type="ARBA" id="ARBA00023125"/>
    </source>
</evidence>
<dbReference type="PANTHER" id="PTHR47506">
    <property type="entry name" value="TRANSCRIPTIONAL REGULATORY PROTEIN"/>
    <property type="match status" value="1"/>
</dbReference>
<dbReference type="SUPFAM" id="SSF48498">
    <property type="entry name" value="Tetracyclin repressor-like, C-terminal domain"/>
    <property type="match status" value="1"/>
</dbReference>
<dbReference type="InterPro" id="IPR009057">
    <property type="entry name" value="Homeodomain-like_sf"/>
</dbReference>
<keyword evidence="7" id="KW-1185">Reference proteome</keyword>
<dbReference type="InterPro" id="IPR001647">
    <property type="entry name" value="HTH_TetR"/>
</dbReference>
<evidence type="ECO:0000256" key="1">
    <source>
        <dbReference type="ARBA" id="ARBA00023015"/>
    </source>
</evidence>
<feature type="domain" description="HTH tetR-type" evidence="5">
    <location>
        <begin position="9"/>
        <end position="69"/>
    </location>
</feature>
<evidence type="ECO:0000259" key="5">
    <source>
        <dbReference type="PROSITE" id="PS50977"/>
    </source>
</evidence>
<dbReference type="OrthoDB" id="9798857at2"/>
<dbReference type="Gene3D" id="1.10.357.10">
    <property type="entry name" value="Tetracycline Repressor, domain 2"/>
    <property type="match status" value="1"/>
</dbReference>
<dbReference type="AlphaFoldDB" id="A0A369UWJ0"/>
<evidence type="ECO:0000313" key="7">
    <source>
        <dbReference type="Proteomes" id="UP000253782"/>
    </source>
</evidence>
<keyword evidence="3" id="KW-0804">Transcription</keyword>
<keyword evidence="2 4" id="KW-0238">DNA-binding</keyword>
<gene>
    <name evidence="6" type="ORF">DVJ77_05610</name>
</gene>
<evidence type="ECO:0000313" key="6">
    <source>
        <dbReference type="EMBL" id="RDD82699.1"/>
    </source>
</evidence>
<feature type="DNA-binding region" description="H-T-H motif" evidence="4">
    <location>
        <begin position="32"/>
        <end position="51"/>
    </location>
</feature>
<dbReference type="RefSeq" id="WP_114844488.1">
    <property type="nucleotide sequence ID" value="NZ_JBHSPE010000001.1"/>
</dbReference>
<accession>A0A369UWJ0</accession>